<keyword evidence="9" id="KW-1185">Reference proteome</keyword>
<dbReference type="GO" id="GO:0030694">
    <property type="term" value="C:bacterial-type flagellum basal body, rod"/>
    <property type="evidence" value="ECO:0007669"/>
    <property type="project" value="InterPro"/>
</dbReference>
<organism evidence="8 9">
    <name type="scientific">Vagococcus allomyrinae</name>
    <dbReference type="NCBI Taxonomy" id="2794353"/>
    <lineage>
        <taxon>Bacteria</taxon>
        <taxon>Bacillati</taxon>
        <taxon>Bacillota</taxon>
        <taxon>Bacilli</taxon>
        <taxon>Lactobacillales</taxon>
        <taxon>Enterococcaceae</taxon>
        <taxon>Vagococcus</taxon>
    </lineage>
</organism>
<protein>
    <recommendedName>
        <fullName evidence="3 6">Flagellar basal body rod protein FlgB</fullName>
    </recommendedName>
</protein>
<dbReference type="PIRSF" id="PIRSF002889">
    <property type="entry name" value="Rod_FlgB"/>
    <property type="match status" value="1"/>
</dbReference>
<comment type="subcellular location">
    <subcellularLocation>
        <location evidence="1 6">Bacterial flagellum basal body</location>
    </subcellularLocation>
</comment>
<evidence type="ECO:0000256" key="2">
    <source>
        <dbReference type="ARBA" id="ARBA00009677"/>
    </source>
</evidence>
<comment type="subunit">
    <text evidence="6">The basal body constitutes a major portion of the flagellar organelle and consists of a number of rings mounted on a central rod.</text>
</comment>
<dbReference type="PANTHER" id="PTHR30435">
    <property type="entry name" value="FLAGELLAR PROTEIN"/>
    <property type="match status" value="1"/>
</dbReference>
<evidence type="ECO:0000313" key="9">
    <source>
        <dbReference type="Proteomes" id="UP000674938"/>
    </source>
</evidence>
<evidence type="ECO:0000259" key="7">
    <source>
        <dbReference type="Pfam" id="PF00460"/>
    </source>
</evidence>
<dbReference type="InterPro" id="IPR006300">
    <property type="entry name" value="FlgB"/>
</dbReference>
<dbReference type="AlphaFoldDB" id="A0A940P615"/>
<name>A0A940P615_9ENTE</name>
<keyword evidence="8" id="KW-0282">Flagellum</keyword>
<reference evidence="8" key="1">
    <citation type="submission" date="2020-12" db="EMBL/GenBank/DDBJ databases">
        <title>Vagococcus allomyrinae sp. nov. and Enterococcus lavae sp. nov., isolated from the larvae of Allomyrina dichotoma.</title>
        <authorList>
            <person name="Lee S.D."/>
        </authorList>
    </citation>
    <scope>NUCLEOTIDE SEQUENCE</scope>
    <source>
        <strain evidence="8">BWB3-3</strain>
    </source>
</reference>
<dbReference type="PROSITE" id="PS00588">
    <property type="entry name" value="FLAGELLA_BB_ROD"/>
    <property type="match status" value="1"/>
</dbReference>
<dbReference type="NCBIfam" id="TIGR01396">
    <property type="entry name" value="FlgB"/>
    <property type="match status" value="1"/>
</dbReference>
<dbReference type="PANTHER" id="PTHR30435:SF12">
    <property type="entry name" value="FLAGELLAR BASAL BODY ROD PROTEIN FLGB"/>
    <property type="match status" value="1"/>
</dbReference>
<comment type="caution">
    <text evidence="8">The sequence shown here is derived from an EMBL/GenBank/DDBJ whole genome shotgun (WGS) entry which is preliminary data.</text>
</comment>
<dbReference type="RefSeq" id="WP_209528877.1">
    <property type="nucleotide sequence ID" value="NZ_JAEEGA010000008.1"/>
</dbReference>
<dbReference type="GO" id="GO:0071978">
    <property type="term" value="P:bacterial-type flagellum-dependent swarming motility"/>
    <property type="evidence" value="ECO:0007669"/>
    <property type="project" value="TreeGrafter"/>
</dbReference>
<keyword evidence="8" id="KW-0969">Cilium</keyword>
<comment type="similarity">
    <text evidence="2 6">Belongs to the flagella basal body rod proteins family.</text>
</comment>
<keyword evidence="4 6" id="KW-0975">Bacterial flagellum</keyword>
<dbReference type="InterPro" id="IPR001444">
    <property type="entry name" value="Flag_bb_rod_N"/>
</dbReference>
<evidence type="ECO:0000256" key="5">
    <source>
        <dbReference type="ARBA" id="ARBA00024934"/>
    </source>
</evidence>
<evidence type="ECO:0000313" key="8">
    <source>
        <dbReference type="EMBL" id="MBP1042052.1"/>
    </source>
</evidence>
<comment type="function">
    <text evidence="5 6">Structural component of flagellum, the bacterial motility apparatus. Part of the rod structure of flagellar basal body.</text>
</comment>
<evidence type="ECO:0000256" key="3">
    <source>
        <dbReference type="ARBA" id="ARBA00014376"/>
    </source>
</evidence>
<dbReference type="EMBL" id="JAEEGA010000008">
    <property type="protein sequence ID" value="MBP1042052.1"/>
    <property type="molecule type" value="Genomic_DNA"/>
</dbReference>
<accession>A0A940P615</accession>
<evidence type="ECO:0000256" key="1">
    <source>
        <dbReference type="ARBA" id="ARBA00004117"/>
    </source>
</evidence>
<sequence>MSQNNLDLLQKAMDAASTRQRTISNNIANVNTAGYKVERVVFEDKLKDALSMNELKLERTNDKHLTASGEVAGAIEPTVQKRTDTSIKENGNNVDIELEMSEKAVNELYYNTLTRQMNGELSLLNYVISH</sequence>
<proteinExistence type="inferred from homology"/>
<feature type="domain" description="Flagellar basal body rod protein N-terminal" evidence="7">
    <location>
        <begin position="9"/>
        <end position="36"/>
    </location>
</feature>
<evidence type="ECO:0000256" key="4">
    <source>
        <dbReference type="ARBA" id="ARBA00023143"/>
    </source>
</evidence>
<evidence type="ECO:0000256" key="6">
    <source>
        <dbReference type="PIRNR" id="PIRNR002889"/>
    </source>
</evidence>
<keyword evidence="8" id="KW-0966">Cell projection</keyword>
<dbReference type="Pfam" id="PF00460">
    <property type="entry name" value="Flg_bb_rod"/>
    <property type="match status" value="1"/>
</dbReference>
<dbReference type="Proteomes" id="UP000674938">
    <property type="component" value="Unassembled WGS sequence"/>
</dbReference>
<dbReference type="InterPro" id="IPR019776">
    <property type="entry name" value="Flagellar_basal_body_rod_CS"/>
</dbReference>
<gene>
    <name evidence="8" type="primary">flgB</name>
    <name evidence="8" type="ORF">I6N95_13605</name>
</gene>